<evidence type="ECO:0000256" key="1">
    <source>
        <dbReference type="ARBA" id="ARBA00009861"/>
    </source>
</evidence>
<comment type="similarity">
    <text evidence="1">Belongs to the plant acyltransferase family.</text>
</comment>
<protein>
    <submittedName>
        <fullName evidence="2">Spermidine hydroxycinnamoyl transferase</fullName>
    </submittedName>
</protein>
<dbReference type="InterPro" id="IPR023213">
    <property type="entry name" value="CAT-like_dom_sf"/>
</dbReference>
<accession>A0A7J6XB87</accession>
<dbReference type="OrthoDB" id="671439at2759"/>
<dbReference type="PANTHER" id="PTHR31642">
    <property type="entry name" value="TRICHOTHECENE 3-O-ACETYLTRANSFERASE"/>
    <property type="match status" value="1"/>
</dbReference>
<sequence>MVSIKCSYTVKPNQETPAIKLWLPEIDQYPPTTHAPTVYFYRPVVANGSVISPLETLKSSLSCALVHYFPLAGRLQWISGGRLELQCNGMGAEVIEAESENNIGDYGDFRPTTEIRKLAPSVDYSKDISDWPLLLVQLTKLKCGGICIGIAVSHIVVDGKGALGFISTWANIARGHQDKLAVEPFHDRTVFYKGDPTAKPRFDHVEFKAQPTLIGGNEMEERQKETTVTMLKLTQNQVEKLKQIANNEGRTPEDLRRAYTRYEAIAGHIWICASKARRLQTEQLTNVRIAVDCRNRVQPSLPPGYYGNAIMVTAATAKVGELLSVSPLGLDYACGKIRKAQEMISHDYLKSAMDFLASQPDMTPFRTGFHTLG</sequence>
<dbReference type="AlphaFoldDB" id="A0A7J6XB87"/>
<comment type="caution">
    <text evidence="2">The sequence shown here is derived from an EMBL/GenBank/DDBJ whole genome shotgun (WGS) entry which is preliminary data.</text>
</comment>
<feature type="non-terminal residue" evidence="2">
    <location>
        <position position="373"/>
    </location>
</feature>
<dbReference type="Proteomes" id="UP000554482">
    <property type="component" value="Unassembled WGS sequence"/>
</dbReference>
<dbReference type="EMBL" id="JABWDY010001906">
    <property type="protein sequence ID" value="KAF5207066.1"/>
    <property type="molecule type" value="Genomic_DNA"/>
</dbReference>
<reference evidence="2 3" key="1">
    <citation type="submission" date="2020-06" db="EMBL/GenBank/DDBJ databases">
        <title>Transcriptomic and genomic resources for Thalictrum thalictroides and T. hernandezii: Facilitating candidate gene discovery in an emerging model plant lineage.</title>
        <authorList>
            <person name="Arias T."/>
            <person name="Riano-Pachon D.M."/>
            <person name="Di Stilio V.S."/>
        </authorList>
    </citation>
    <scope>NUCLEOTIDE SEQUENCE [LARGE SCALE GENOMIC DNA]</scope>
    <source>
        <strain evidence="3">cv. WT478/WT964</strain>
        <tissue evidence="2">Leaves</tissue>
    </source>
</reference>
<dbReference type="Gene3D" id="3.30.559.10">
    <property type="entry name" value="Chloramphenicol acetyltransferase-like domain"/>
    <property type="match status" value="2"/>
</dbReference>
<organism evidence="2 3">
    <name type="scientific">Thalictrum thalictroides</name>
    <name type="common">Rue-anemone</name>
    <name type="synonym">Anemone thalictroides</name>
    <dbReference type="NCBI Taxonomy" id="46969"/>
    <lineage>
        <taxon>Eukaryota</taxon>
        <taxon>Viridiplantae</taxon>
        <taxon>Streptophyta</taxon>
        <taxon>Embryophyta</taxon>
        <taxon>Tracheophyta</taxon>
        <taxon>Spermatophyta</taxon>
        <taxon>Magnoliopsida</taxon>
        <taxon>Ranunculales</taxon>
        <taxon>Ranunculaceae</taxon>
        <taxon>Thalictroideae</taxon>
        <taxon>Thalictrum</taxon>
    </lineage>
</organism>
<dbReference type="InterPro" id="IPR050317">
    <property type="entry name" value="Plant_Fungal_Acyltransferase"/>
</dbReference>
<dbReference type="Pfam" id="PF02458">
    <property type="entry name" value="Transferase"/>
    <property type="match status" value="1"/>
</dbReference>
<evidence type="ECO:0000313" key="2">
    <source>
        <dbReference type="EMBL" id="KAF5207066.1"/>
    </source>
</evidence>
<gene>
    <name evidence="2" type="ORF">FRX31_003347</name>
</gene>
<evidence type="ECO:0000313" key="3">
    <source>
        <dbReference type="Proteomes" id="UP000554482"/>
    </source>
</evidence>
<dbReference type="PANTHER" id="PTHR31642:SF324">
    <property type="entry name" value="SPERMIDINE HYDROXYCINNAMOYL TRANSFERASE"/>
    <property type="match status" value="1"/>
</dbReference>
<keyword evidence="3" id="KW-1185">Reference proteome</keyword>
<name>A0A7J6XB87_THATH</name>
<keyword evidence="2" id="KW-0808">Transferase</keyword>
<proteinExistence type="inferred from homology"/>
<dbReference type="GO" id="GO:0016747">
    <property type="term" value="F:acyltransferase activity, transferring groups other than amino-acyl groups"/>
    <property type="evidence" value="ECO:0007669"/>
    <property type="project" value="TreeGrafter"/>
</dbReference>